<organism evidence="1">
    <name type="scientific">Schistocephalus solidus</name>
    <name type="common">Tapeworm</name>
    <dbReference type="NCBI Taxonomy" id="70667"/>
    <lineage>
        <taxon>Eukaryota</taxon>
        <taxon>Metazoa</taxon>
        <taxon>Spiralia</taxon>
        <taxon>Lophotrochozoa</taxon>
        <taxon>Platyhelminthes</taxon>
        <taxon>Cestoda</taxon>
        <taxon>Eucestoda</taxon>
        <taxon>Diphyllobothriidea</taxon>
        <taxon>Diphyllobothriidae</taxon>
        <taxon>Schistocephalus</taxon>
    </lineage>
</organism>
<dbReference type="WBParaSite" id="SSLN_0001640201-mRNA-1">
    <property type="protein sequence ID" value="SSLN_0001640201-mRNA-1"/>
    <property type="gene ID" value="SSLN_0001640201"/>
</dbReference>
<protein>
    <submittedName>
        <fullName evidence="1">Endo/exonuclease/phosphatase domain-containing protein</fullName>
    </submittedName>
</protein>
<dbReference type="InterPro" id="IPR036691">
    <property type="entry name" value="Endo/exonu/phosph_ase_sf"/>
</dbReference>
<proteinExistence type="predicted"/>
<evidence type="ECO:0000313" key="1">
    <source>
        <dbReference type="WBParaSite" id="SSLN_0001640201-mRNA-1"/>
    </source>
</evidence>
<dbReference type="AlphaFoldDB" id="A0A183TH51"/>
<name>A0A183TH51_SCHSO</name>
<sequence length="118" mass="12792">LELVRYKVDIAALSETRFSEQGQLEGDKLVTIISVYASPMTSSAVGKYKFYEFLHALLVTVPKADKLIVLGDVNARVGTDHAAWQWVLGPQTLVATSDYLPPDTSNTTTASVPAMGAY</sequence>
<dbReference type="Gene3D" id="3.60.10.10">
    <property type="entry name" value="Endonuclease/exonuclease/phosphatase"/>
    <property type="match status" value="1"/>
</dbReference>
<dbReference type="SUPFAM" id="SSF56219">
    <property type="entry name" value="DNase I-like"/>
    <property type="match status" value="1"/>
</dbReference>
<reference evidence="1" key="1">
    <citation type="submission" date="2016-06" db="UniProtKB">
        <authorList>
            <consortium name="WormBaseParasite"/>
        </authorList>
    </citation>
    <scope>IDENTIFICATION</scope>
</reference>
<accession>A0A183TH51</accession>